<dbReference type="InterPro" id="IPR011701">
    <property type="entry name" value="MFS"/>
</dbReference>
<evidence type="ECO:0000259" key="8">
    <source>
        <dbReference type="PROSITE" id="PS50850"/>
    </source>
</evidence>
<keyword evidence="4 7" id="KW-0812">Transmembrane</keyword>
<gene>
    <name evidence="9" type="ORF">NP439_22615</name>
</gene>
<feature type="transmembrane region" description="Helical" evidence="7">
    <location>
        <begin position="297"/>
        <end position="314"/>
    </location>
</feature>
<feature type="transmembrane region" description="Helical" evidence="7">
    <location>
        <begin position="269"/>
        <end position="290"/>
    </location>
</feature>
<dbReference type="Gene3D" id="1.20.1250.20">
    <property type="entry name" value="MFS general substrate transporter like domains"/>
    <property type="match status" value="1"/>
</dbReference>
<keyword evidence="6 7" id="KW-0472">Membrane</keyword>
<comment type="subcellular location">
    <subcellularLocation>
        <location evidence="1">Cell membrane</location>
        <topology evidence="1">Multi-pass membrane protein</topology>
    </subcellularLocation>
</comment>
<evidence type="ECO:0000313" key="10">
    <source>
        <dbReference type="Proteomes" id="UP001059773"/>
    </source>
</evidence>
<keyword evidence="5 7" id="KW-1133">Transmembrane helix</keyword>
<feature type="transmembrane region" description="Helical" evidence="7">
    <location>
        <begin position="320"/>
        <end position="342"/>
    </location>
</feature>
<dbReference type="InterPro" id="IPR020846">
    <property type="entry name" value="MFS_dom"/>
</dbReference>
<protein>
    <submittedName>
        <fullName evidence="9">MFS transporter</fullName>
    </submittedName>
</protein>
<keyword evidence="2" id="KW-0813">Transport</keyword>
<feature type="transmembrane region" description="Helical" evidence="7">
    <location>
        <begin position="54"/>
        <end position="79"/>
    </location>
</feature>
<evidence type="ECO:0000256" key="6">
    <source>
        <dbReference type="ARBA" id="ARBA00023136"/>
    </source>
</evidence>
<feature type="transmembrane region" description="Helical" evidence="7">
    <location>
        <begin position="229"/>
        <end position="257"/>
    </location>
</feature>
<feature type="transmembrane region" description="Helical" evidence="7">
    <location>
        <begin position="86"/>
        <end position="105"/>
    </location>
</feature>
<keyword evidence="10" id="KW-1185">Reference proteome</keyword>
<evidence type="ECO:0000256" key="5">
    <source>
        <dbReference type="ARBA" id="ARBA00022989"/>
    </source>
</evidence>
<feature type="transmembrane region" description="Helical" evidence="7">
    <location>
        <begin position="179"/>
        <end position="197"/>
    </location>
</feature>
<feature type="transmembrane region" description="Helical" evidence="7">
    <location>
        <begin position="21"/>
        <end position="48"/>
    </location>
</feature>
<dbReference type="InterPro" id="IPR036259">
    <property type="entry name" value="MFS_trans_sf"/>
</dbReference>
<proteinExistence type="predicted"/>
<dbReference type="PANTHER" id="PTHR43266:SF9">
    <property type="entry name" value="PERMEASE, MAJOR FACILITATOR SUPERFAMILY-RELATED"/>
    <property type="match status" value="1"/>
</dbReference>
<dbReference type="SUPFAM" id="SSF103473">
    <property type="entry name" value="MFS general substrate transporter"/>
    <property type="match status" value="1"/>
</dbReference>
<feature type="transmembrane region" description="Helical" evidence="7">
    <location>
        <begin position="152"/>
        <end position="173"/>
    </location>
</feature>
<evidence type="ECO:0000256" key="2">
    <source>
        <dbReference type="ARBA" id="ARBA00022448"/>
    </source>
</evidence>
<feature type="transmembrane region" description="Helical" evidence="7">
    <location>
        <begin position="354"/>
        <end position="373"/>
    </location>
</feature>
<evidence type="ECO:0000256" key="4">
    <source>
        <dbReference type="ARBA" id="ARBA00022692"/>
    </source>
</evidence>
<keyword evidence="3" id="KW-1003">Cell membrane</keyword>
<reference evidence="9" key="1">
    <citation type="submission" date="2022-07" db="EMBL/GenBank/DDBJ databases">
        <title>FELIX.</title>
        <authorList>
            <person name="Wan K.H."/>
            <person name="Park S."/>
            <person name="Lawrence Q."/>
            <person name="Eichenberger J.P."/>
            <person name="Booth B.W."/>
            <person name="Piaggio A.J."/>
            <person name="Chandler J.C."/>
            <person name="Franklin A.B."/>
            <person name="Celniker S.E."/>
        </authorList>
    </citation>
    <scope>NUCLEOTIDE SEQUENCE</scope>
    <source>
        <strain evidence="9">QA-1986 374</strain>
    </source>
</reference>
<evidence type="ECO:0000256" key="1">
    <source>
        <dbReference type="ARBA" id="ARBA00004651"/>
    </source>
</evidence>
<accession>A0ABY5K3A8</accession>
<name>A0ABY5K3A8_9BACI</name>
<dbReference type="EMBL" id="CP101914">
    <property type="protein sequence ID" value="UUI05647.1"/>
    <property type="molecule type" value="Genomic_DNA"/>
</dbReference>
<evidence type="ECO:0000256" key="7">
    <source>
        <dbReference type="SAM" id="Phobius"/>
    </source>
</evidence>
<evidence type="ECO:0000313" key="9">
    <source>
        <dbReference type="EMBL" id="UUI05647.1"/>
    </source>
</evidence>
<organism evidence="9 10">
    <name type="scientific">Oceanobacillus jeddahense</name>
    <dbReference type="NCBI Taxonomy" id="1462527"/>
    <lineage>
        <taxon>Bacteria</taxon>
        <taxon>Bacillati</taxon>
        <taxon>Bacillota</taxon>
        <taxon>Bacilli</taxon>
        <taxon>Bacillales</taxon>
        <taxon>Bacillaceae</taxon>
        <taxon>Oceanobacillus</taxon>
    </lineage>
</organism>
<dbReference type="Pfam" id="PF07690">
    <property type="entry name" value="MFS_1"/>
    <property type="match status" value="1"/>
</dbReference>
<dbReference type="PROSITE" id="PS50850">
    <property type="entry name" value="MFS"/>
    <property type="match status" value="1"/>
</dbReference>
<dbReference type="CDD" id="cd06173">
    <property type="entry name" value="MFS_MefA_like"/>
    <property type="match status" value="1"/>
</dbReference>
<feature type="domain" description="Major facilitator superfamily (MFS) profile" evidence="8">
    <location>
        <begin position="21"/>
        <end position="406"/>
    </location>
</feature>
<feature type="transmembrane region" description="Helical" evidence="7">
    <location>
        <begin position="379"/>
        <end position="402"/>
    </location>
</feature>
<feature type="transmembrane region" description="Helical" evidence="7">
    <location>
        <begin position="111"/>
        <end position="131"/>
    </location>
</feature>
<dbReference type="PANTHER" id="PTHR43266">
    <property type="entry name" value="MACROLIDE-EFFLUX PROTEIN"/>
    <property type="match status" value="1"/>
</dbReference>
<evidence type="ECO:0000256" key="3">
    <source>
        <dbReference type="ARBA" id="ARBA00022475"/>
    </source>
</evidence>
<sequence length="411" mass="44104">MNKKVGGKIVMGAQPLFKNRTFVLLFVAGIFGVVSFSMFLTTTTWFVVSDSGSASSLGIVLIAATVPRIAMMVFGGVVADRYKKTTIMFLANFVQAVLLLVLFILMQNEALSLTLLLLIAAGFGMLDAFFGPASSSMIPKIVEKSQLQRANALFQGVDQISFVAGPILAGVLMETVGVSGSYFIAMILALLSAIIIYPRFINEGPVALQEKQKPVKEIKEGLAYIRNSGFLLTGLVVLITLNFFVFGTLHIAIPFLVESYGGSPLNLSYMEASLGIGLVAGTGVLSTVLVKKKGKTSLFGLLGALIAYIIFAIVPNLTLLTIVVFFIGFSMSFVFIPFFTGAQEQAEDYIMGRVMSIIFLAMNGFDPIAYALVSGLSAANIPIQAILLSFAAIGLIITTFLFKKAKTYQSM</sequence>
<dbReference type="Proteomes" id="UP001059773">
    <property type="component" value="Chromosome"/>
</dbReference>